<evidence type="ECO:0000313" key="8">
    <source>
        <dbReference type="Proteomes" id="UP000261520"/>
    </source>
</evidence>
<protein>
    <recommendedName>
        <fullName evidence="6">Cyclin-like domain-containing protein</fullName>
    </recommendedName>
</protein>
<keyword evidence="4" id="KW-0131">Cell cycle</keyword>
<evidence type="ECO:0000313" key="7">
    <source>
        <dbReference type="Ensembl" id="ENSPMGP00000015367.1"/>
    </source>
</evidence>
<dbReference type="PROSITE" id="PS00292">
    <property type="entry name" value="CYCLINS"/>
    <property type="match status" value="1"/>
</dbReference>
<reference evidence="7" key="1">
    <citation type="submission" date="2025-08" db="UniProtKB">
        <authorList>
            <consortium name="Ensembl"/>
        </authorList>
    </citation>
    <scope>IDENTIFICATION</scope>
</reference>
<dbReference type="Gene3D" id="1.10.472.10">
    <property type="entry name" value="Cyclin-like"/>
    <property type="match status" value="2"/>
</dbReference>
<dbReference type="Ensembl" id="ENSPMGT00000016390.1">
    <property type="protein sequence ID" value="ENSPMGP00000015367.1"/>
    <property type="gene ID" value="ENSPMGG00000012603.1"/>
</dbReference>
<dbReference type="Pfam" id="PF00134">
    <property type="entry name" value="Cyclin_N"/>
    <property type="match status" value="1"/>
</dbReference>
<sequence>MLRWGPCNVWAETTGHKKSKYFQLKHPRIQPNTRSILIDWLMEVSEAYTLHRQTFYLAQDYFDRFMLTQKNIEKGLVQLIGVTCLFIAAKMEEACPPKLSEMAYVTAQTYYEDEILEMEMLILKALKWNLFPETAVSWLQLYFQMVSMNPNSDLMKPQFPQDTYVQMTKLLDLCIIDIKSMDFEYRVLAASVLSNFVQQSTVEKVSGKNPDISFLSPCLNWMAPFMKAAQLFGKVPLKDFKNVKSEDRHNIQTHTDYLSMQNMTGYTPDKTRLPSVIVTKQVADLHMHKT</sequence>
<dbReference type="AlphaFoldDB" id="A0A3B4AE70"/>
<organism evidence="7 8">
    <name type="scientific">Periophthalmus magnuspinnatus</name>
    <dbReference type="NCBI Taxonomy" id="409849"/>
    <lineage>
        <taxon>Eukaryota</taxon>
        <taxon>Metazoa</taxon>
        <taxon>Chordata</taxon>
        <taxon>Craniata</taxon>
        <taxon>Vertebrata</taxon>
        <taxon>Euteleostomi</taxon>
        <taxon>Actinopterygii</taxon>
        <taxon>Neopterygii</taxon>
        <taxon>Teleostei</taxon>
        <taxon>Neoteleostei</taxon>
        <taxon>Acanthomorphata</taxon>
        <taxon>Gobiaria</taxon>
        <taxon>Gobiiformes</taxon>
        <taxon>Gobioidei</taxon>
        <taxon>Gobiidae</taxon>
        <taxon>Oxudercinae</taxon>
        <taxon>Periophthalmus</taxon>
    </lineage>
</organism>
<keyword evidence="3 5" id="KW-0195">Cyclin</keyword>
<keyword evidence="8" id="KW-1185">Reference proteome</keyword>
<comment type="function">
    <text evidence="1">Essential for the control of the cell cycle at the G2/M (mitosis) transition.</text>
</comment>
<dbReference type="SMART" id="SM00385">
    <property type="entry name" value="CYCLIN"/>
    <property type="match status" value="1"/>
</dbReference>
<dbReference type="InterPro" id="IPR048258">
    <property type="entry name" value="Cyclins_cyclin-box"/>
</dbReference>
<dbReference type="Proteomes" id="UP000261520">
    <property type="component" value="Unplaced"/>
</dbReference>
<dbReference type="InterPro" id="IPR006671">
    <property type="entry name" value="Cyclin_N"/>
</dbReference>
<dbReference type="GO" id="GO:0051301">
    <property type="term" value="P:cell division"/>
    <property type="evidence" value="ECO:0007669"/>
    <property type="project" value="UniProtKB-KW"/>
</dbReference>
<dbReference type="InterPro" id="IPR039361">
    <property type="entry name" value="Cyclin"/>
</dbReference>
<evidence type="ECO:0000256" key="2">
    <source>
        <dbReference type="ARBA" id="ARBA00022618"/>
    </source>
</evidence>
<feature type="domain" description="Cyclin-like" evidence="6">
    <location>
        <begin position="39"/>
        <end position="124"/>
    </location>
</feature>
<dbReference type="STRING" id="409849.ENSPMGP00000015367"/>
<keyword evidence="2" id="KW-0132">Cell division</keyword>
<accession>A0A3B4AE70</accession>
<dbReference type="GO" id="GO:0005634">
    <property type="term" value="C:nucleus"/>
    <property type="evidence" value="ECO:0007669"/>
    <property type="project" value="UniProtKB-SubCell"/>
</dbReference>
<evidence type="ECO:0000256" key="1">
    <source>
        <dbReference type="ARBA" id="ARBA00003222"/>
    </source>
</evidence>
<proteinExistence type="inferred from homology"/>
<evidence type="ECO:0000256" key="3">
    <source>
        <dbReference type="ARBA" id="ARBA00023127"/>
    </source>
</evidence>
<reference evidence="7" key="2">
    <citation type="submission" date="2025-09" db="UniProtKB">
        <authorList>
            <consortium name="Ensembl"/>
        </authorList>
    </citation>
    <scope>IDENTIFICATION</scope>
</reference>
<evidence type="ECO:0000256" key="5">
    <source>
        <dbReference type="RuleBase" id="RU000383"/>
    </source>
</evidence>
<dbReference type="InterPro" id="IPR036915">
    <property type="entry name" value="Cyclin-like_sf"/>
</dbReference>
<dbReference type="InterPro" id="IPR013763">
    <property type="entry name" value="Cyclin-like_dom"/>
</dbReference>
<name>A0A3B4AE70_9GOBI</name>
<dbReference type="SUPFAM" id="SSF47954">
    <property type="entry name" value="Cyclin-like"/>
    <property type="match status" value="2"/>
</dbReference>
<comment type="similarity">
    <text evidence="5">Belongs to the cyclin family.</text>
</comment>
<evidence type="ECO:0000256" key="4">
    <source>
        <dbReference type="ARBA" id="ARBA00023306"/>
    </source>
</evidence>
<evidence type="ECO:0000259" key="6">
    <source>
        <dbReference type="SMART" id="SM00385"/>
    </source>
</evidence>
<dbReference type="PANTHER" id="PTHR10177">
    <property type="entry name" value="CYCLINS"/>
    <property type="match status" value="1"/>
</dbReference>